<dbReference type="InterPro" id="IPR013128">
    <property type="entry name" value="Peptidase_C1A"/>
</dbReference>
<protein>
    <submittedName>
        <fullName evidence="3">Pro-cathepsin H</fullName>
    </submittedName>
</protein>
<evidence type="ECO:0000313" key="3">
    <source>
        <dbReference type="EMBL" id="CAG6792203.1"/>
    </source>
</evidence>
<dbReference type="InterPro" id="IPR038765">
    <property type="entry name" value="Papain-like_cys_pep_sf"/>
</dbReference>
<proteinExistence type="inferred from homology"/>
<accession>A0A8D9BV67</accession>
<reference evidence="3" key="1">
    <citation type="submission" date="2021-05" db="EMBL/GenBank/DDBJ databases">
        <authorList>
            <person name="Alioto T."/>
            <person name="Alioto T."/>
            <person name="Gomez Garrido J."/>
        </authorList>
    </citation>
    <scope>NUCLEOTIDE SEQUENCE</scope>
</reference>
<dbReference type="GO" id="GO:0006508">
    <property type="term" value="P:proteolysis"/>
    <property type="evidence" value="ECO:0007669"/>
    <property type="project" value="InterPro"/>
</dbReference>
<dbReference type="PANTHER" id="PTHR12411">
    <property type="entry name" value="CYSTEINE PROTEASE FAMILY C1-RELATED"/>
    <property type="match status" value="1"/>
</dbReference>
<evidence type="ECO:0000259" key="2">
    <source>
        <dbReference type="Pfam" id="PF00112"/>
    </source>
</evidence>
<dbReference type="Pfam" id="PF00112">
    <property type="entry name" value="Peptidase_C1"/>
    <property type="match status" value="1"/>
</dbReference>
<dbReference type="EMBL" id="HBUF01680244">
    <property type="protein sequence ID" value="CAG6792203.1"/>
    <property type="molecule type" value="Transcribed_RNA"/>
</dbReference>
<sequence length="108" mass="12339">MLLFSGEERLQRFIYHSGPVIAHINPALMVNDYTGDIIRSNEDTCSRNRSRLTHMVLIVGFGTSKSGVPYWIVRNSWGPRWGYGGYFYVERGQNACGIESLVFYISIE</sequence>
<dbReference type="InterPro" id="IPR025661">
    <property type="entry name" value="Pept_asp_AS"/>
</dbReference>
<organism evidence="3">
    <name type="scientific">Cacopsylla melanoneura</name>
    <dbReference type="NCBI Taxonomy" id="428564"/>
    <lineage>
        <taxon>Eukaryota</taxon>
        <taxon>Metazoa</taxon>
        <taxon>Ecdysozoa</taxon>
        <taxon>Arthropoda</taxon>
        <taxon>Hexapoda</taxon>
        <taxon>Insecta</taxon>
        <taxon>Pterygota</taxon>
        <taxon>Neoptera</taxon>
        <taxon>Paraneoptera</taxon>
        <taxon>Hemiptera</taxon>
        <taxon>Sternorrhyncha</taxon>
        <taxon>Psylloidea</taxon>
        <taxon>Psyllidae</taxon>
        <taxon>Psyllinae</taxon>
        <taxon>Cacopsylla</taxon>
    </lineage>
</organism>
<name>A0A8D9BV67_9HEMI</name>
<dbReference type="AlphaFoldDB" id="A0A8D9BV67"/>
<feature type="domain" description="Peptidase C1A papain C-terminal" evidence="2">
    <location>
        <begin position="7"/>
        <end position="104"/>
    </location>
</feature>
<dbReference type="GO" id="GO:0008234">
    <property type="term" value="F:cysteine-type peptidase activity"/>
    <property type="evidence" value="ECO:0007669"/>
    <property type="project" value="InterPro"/>
</dbReference>
<comment type="similarity">
    <text evidence="1">Belongs to the peptidase C1 family.</text>
</comment>
<dbReference type="InterPro" id="IPR000668">
    <property type="entry name" value="Peptidase_C1A_C"/>
</dbReference>
<dbReference type="PROSITE" id="PS00640">
    <property type="entry name" value="THIOL_PROTEASE_ASN"/>
    <property type="match status" value="1"/>
</dbReference>
<evidence type="ECO:0000256" key="1">
    <source>
        <dbReference type="ARBA" id="ARBA00008455"/>
    </source>
</evidence>
<dbReference type="SUPFAM" id="SSF54001">
    <property type="entry name" value="Cysteine proteinases"/>
    <property type="match status" value="1"/>
</dbReference>
<dbReference type="Gene3D" id="3.90.70.10">
    <property type="entry name" value="Cysteine proteinases"/>
    <property type="match status" value="1"/>
</dbReference>